<dbReference type="InterPro" id="IPR017441">
    <property type="entry name" value="Protein_kinase_ATP_BS"/>
</dbReference>
<dbReference type="Gene3D" id="3.30.200.20">
    <property type="entry name" value="Phosphorylase Kinase, domain 1"/>
    <property type="match status" value="1"/>
</dbReference>
<evidence type="ECO:0000256" key="13">
    <source>
        <dbReference type="ARBA" id="ARBA00048367"/>
    </source>
</evidence>
<dbReference type="PANTHER" id="PTHR24056:SF546">
    <property type="entry name" value="CYCLIN-DEPENDENT KINASE 12"/>
    <property type="match status" value="1"/>
</dbReference>
<organism evidence="18 19">
    <name type="scientific">Effrenium voratum</name>
    <dbReference type="NCBI Taxonomy" id="2562239"/>
    <lineage>
        <taxon>Eukaryota</taxon>
        <taxon>Sar</taxon>
        <taxon>Alveolata</taxon>
        <taxon>Dinophyceae</taxon>
        <taxon>Suessiales</taxon>
        <taxon>Symbiodiniaceae</taxon>
        <taxon>Effrenium</taxon>
    </lineage>
</organism>
<dbReference type="SMART" id="SM00220">
    <property type="entry name" value="S_TKc"/>
    <property type="match status" value="1"/>
</dbReference>
<evidence type="ECO:0000313" key="18">
    <source>
        <dbReference type="EMBL" id="CAJ1398080.1"/>
    </source>
</evidence>
<keyword evidence="4" id="KW-0808">Transferase</keyword>
<dbReference type="PROSITE" id="PS50011">
    <property type="entry name" value="PROTEIN_KINASE_DOM"/>
    <property type="match status" value="1"/>
</dbReference>
<evidence type="ECO:0000256" key="3">
    <source>
        <dbReference type="ARBA" id="ARBA00022527"/>
    </source>
</evidence>
<feature type="region of interest" description="Disordered" evidence="16">
    <location>
        <begin position="307"/>
        <end position="370"/>
    </location>
</feature>
<evidence type="ECO:0000256" key="9">
    <source>
        <dbReference type="ARBA" id="ARBA00039612"/>
    </source>
</evidence>
<comment type="catalytic activity">
    <reaction evidence="13">
        <text>L-seryl-[protein] + ATP = O-phospho-L-seryl-[protein] + ADP + H(+)</text>
        <dbReference type="Rhea" id="RHEA:17989"/>
        <dbReference type="Rhea" id="RHEA-COMP:9863"/>
        <dbReference type="Rhea" id="RHEA-COMP:11604"/>
        <dbReference type="ChEBI" id="CHEBI:15378"/>
        <dbReference type="ChEBI" id="CHEBI:29999"/>
        <dbReference type="ChEBI" id="CHEBI:30616"/>
        <dbReference type="ChEBI" id="CHEBI:83421"/>
        <dbReference type="ChEBI" id="CHEBI:456216"/>
        <dbReference type="EC" id="2.7.11.22"/>
    </reaction>
</comment>
<dbReference type="Proteomes" id="UP001178507">
    <property type="component" value="Unassembled WGS sequence"/>
</dbReference>
<evidence type="ECO:0000256" key="1">
    <source>
        <dbReference type="ARBA" id="ARBA00006485"/>
    </source>
</evidence>
<evidence type="ECO:0000313" key="19">
    <source>
        <dbReference type="Proteomes" id="UP001178507"/>
    </source>
</evidence>
<evidence type="ECO:0000256" key="6">
    <source>
        <dbReference type="ARBA" id="ARBA00022777"/>
    </source>
</evidence>
<dbReference type="PANTHER" id="PTHR24056">
    <property type="entry name" value="CELL DIVISION PROTEIN KINASE"/>
    <property type="match status" value="1"/>
</dbReference>
<keyword evidence="7 14" id="KW-0067">ATP-binding</keyword>
<evidence type="ECO:0000256" key="12">
    <source>
        <dbReference type="ARBA" id="ARBA00047811"/>
    </source>
</evidence>
<evidence type="ECO:0000256" key="14">
    <source>
        <dbReference type="PROSITE-ProRule" id="PRU10141"/>
    </source>
</evidence>
<dbReference type="GO" id="GO:0032968">
    <property type="term" value="P:positive regulation of transcription elongation by RNA polymerase II"/>
    <property type="evidence" value="ECO:0007669"/>
    <property type="project" value="TreeGrafter"/>
</dbReference>
<comment type="subunit">
    <text evidence="8">May form a complex composed of at least the catalytic subunit CRK2 and a cyclin.</text>
</comment>
<evidence type="ECO:0000256" key="5">
    <source>
        <dbReference type="ARBA" id="ARBA00022741"/>
    </source>
</evidence>
<feature type="compositionally biased region" description="Basic and acidic residues" evidence="16">
    <location>
        <begin position="311"/>
        <end position="345"/>
    </location>
</feature>
<evidence type="ECO:0000256" key="2">
    <source>
        <dbReference type="ARBA" id="ARBA00012425"/>
    </source>
</evidence>
<evidence type="ECO:0000256" key="7">
    <source>
        <dbReference type="ARBA" id="ARBA00022840"/>
    </source>
</evidence>
<dbReference type="Gene3D" id="1.10.510.10">
    <property type="entry name" value="Transferase(Phosphotransferase) domain 1"/>
    <property type="match status" value="1"/>
</dbReference>
<evidence type="ECO:0000256" key="16">
    <source>
        <dbReference type="SAM" id="MobiDB-lite"/>
    </source>
</evidence>
<dbReference type="GO" id="GO:0005634">
    <property type="term" value="C:nucleus"/>
    <property type="evidence" value="ECO:0007669"/>
    <property type="project" value="TreeGrafter"/>
</dbReference>
<keyword evidence="5 14" id="KW-0547">Nucleotide-binding</keyword>
<dbReference type="FunFam" id="3.30.200.20:FF:000124">
    <property type="entry name" value="Cyclin-dependent kinase 4"/>
    <property type="match status" value="1"/>
</dbReference>
<proteinExistence type="inferred from homology"/>
<dbReference type="GO" id="GO:0004693">
    <property type="term" value="F:cyclin-dependent protein serine/threonine kinase activity"/>
    <property type="evidence" value="ECO:0007669"/>
    <property type="project" value="UniProtKB-EC"/>
</dbReference>
<dbReference type="EC" id="2.7.11.22" evidence="2"/>
<evidence type="ECO:0000256" key="15">
    <source>
        <dbReference type="RuleBase" id="RU000304"/>
    </source>
</evidence>
<dbReference type="InterPro" id="IPR050108">
    <property type="entry name" value="CDK"/>
</dbReference>
<evidence type="ECO:0000259" key="17">
    <source>
        <dbReference type="PROSITE" id="PS50011"/>
    </source>
</evidence>
<dbReference type="GO" id="GO:0000307">
    <property type="term" value="C:cyclin-dependent protein kinase holoenzyme complex"/>
    <property type="evidence" value="ECO:0007669"/>
    <property type="project" value="TreeGrafter"/>
</dbReference>
<evidence type="ECO:0000256" key="11">
    <source>
        <dbReference type="ARBA" id="ARBA00042858"/>
    </source>
</evidence>
<protein>
    <recommendedName>
        <fullName evidence="9">Cyclin-dependent kinase 2 homolog</fullName>
        <ecNumber evidence="2">2.7.11.22</ecNumber>
    </recommendedName>
    <alternativeName>
        <fullName evidence="10">Cell division control protein 2 homolog</fullName>
    </alternativeName>
    <alternativeName>
        <fullName evidence="11">cdc2-related kinase 2</fullName>
    </alternativeName>
</protein>
<dbReference type="InterPro" id="IPR008271">
    <property type="entry name" value="Ser/Thr_kinase_AS"/>
</dbReference>
<dbReference type="InterPro" id="IPR011009">
    <property type="entry name" value="Kinase-like_dom_sf"/>
</dbReference>
<feature type="binding site" evidence="14">
    <location>
        <position position="34"/>
    </location>
    <ligand>
        <name>ATP</name>
        <dbReference type="ChEBI" id="CHEBI:30616"/>
    </ligand>
</feature>
<feature type="domain" description="Protein kinase" evidence="17">
    <location>
        <begin position="5"/>
        <end position="301"/>
    </location>
</feature>
<comment type="similarity">
    <text evidence="1">Belongs to the protein kinase superfamily. CMGC Ser/Thr protein kinase family. CDC2/CDKX subfamily.</text>
</comment>
<name>A0AA36J1V0_9DINO</name>
<keyword evidence="6" id="KW-0418">Kinase</keyword>
<evidence type="ECO:0000256" key="10">
    <source>
        <dbReference type="ARBA" id="ARBA00041902"/>
    </source>
</evidence>
<evidence type="ECO:0000256" key="8">
    <source>
        <dbReference type="ARBA" id="ARBA00038543"/>
    </source>
</evidence>
<dbReference type="PROSITE" id="PS00107">
    <property type="entry name" value="PROTEIN_KINASE_ATP"/>
    <property type="match status" value="1"/>
</dbReference>
<keyword evidence="19" id="KW-1185">Reference proteome</keyword>
<comment type="catalytic activity">
    <reaction evidence="12">
        <text>L-threonyl-[protein] + ATP = O-phospho-L-threonyl-[protein] + ADP + H(+)</text>
        <dbReference type="Rhea" id="RHEA:46608"/>
        <dbReference type="Rhea" id="RHEA-COMP:11060"/>
        <dbReference type="Rhea" id="RHEA-COMP:11605"/>
        <dbReference type="ChEBI" id="CHEBI:15378"/>
        <dbReference type="ChEBI" id="CHEBI:30013"/>
        <dbReference type="ChEBI" id="CHEBI:30616"/>
        <dbReference type="ChEBI" id="CHEBI:61977"/>
        <dbReference type="ChEBI" id="CHEBI:456216"/>
        <dbReference type="EC" id="2.7.11.22"/>
    </reaction>
</comment>
<keyword evidence="3 15" id="KW-0723">Serine/threonine-protein kinase</keyword>
<accession>A0AA36J1V0</accession>
<gene>
    <name evidence="18" type="ORF">EVOR1521_LOCUS21952</name>
</gene>
<dbReference type="EMBL" id="CAUJNA010003289">
    <property type="protein sequence ID" value="CAJ1398080.1"/>
    <property type="molecule type" value="Genomic_DNA"/>
</dbReference>
<dbReference type="GO" id="GO:0005524">
    <property type="term" value="F:ATP binding"/>
    <property type="evidence" value="ECO:0007669"/>
    <property type="project" value="UniProtKB-UniRule"/>
</dbReference>
<dbReference type="GO" id="GO:0008353">
    <property type="term" value="F:RNA polymerase II CTD heptapeptide repeat kinase activity"/>
    <property type="evidence" value="ECO:0007669"/>
    <property type="project" value="TreeGrafter"/>
</dbReference>
<dbReference type="AlphaFoldDB" id="A0AA36J1V0"/>
<dbReference type="SUPFAM" id="SSF56112">
    <property type="entry name" value="Protein kinase-like (PK-like)"/>
    <property type="match status" value="1"/>
</dbReference>
<comment type="caution">
    <text evidence="18">The sequence shown here is derived from an EMBL/GenBank/DDBJ whole genome shotgun (WGS) entry which is preliminary data.</text>
</comment>
<dbReference type="Pfam" id="PF00069">
    <property type="entry name" value="Pkinase"/>
    <property type="match status" value="1"/>
</dbReference>
<dbReference type="FunFam" id="1.10.510.10:FF:000624">
    <property type="entry name" value="Mitogen-activated protein kinase"/>
    <property type="match status" value="1"/>
</dbReference>
<reference evidence="18" key="1">
    <citation type="submission" date="2023-08" db="EMBL/GenBank/DDBJ databases">
        <authorList>
            <person name="Chen Y."/>
            <person name="Shah S."/>
            <person name="Dougan E. K."/>
            <person name="Thang M."/>
            <person name="Chan C."/>
        </authorList>
    </citation>
    <scope>NUCLEOTIDE SEQUENCE</scope>
</reference>
<evidence type="ECO:0000256" key="4">
    <source>
        <dbReference type="ARBA" id="ARBA00022679"/>
    </source>
</evidence>
<dbReference type="InterPro" id="IPR000719">
    <property type="entry name" value="Prot_kinase_dom"/>
</dbReference>
<sequence length="370" mass="42357">MSRYEKLGAPVGEGTYGTVWKGVSATTQDEVAMKKVVIRHEKEGFPTTAIREIRALRKLSHPNVVRLVDVYTEMPGANGSIGDTYLIFEYAPHDLTGYVAYRKKLKLAEVKCVGKQLAEALDFCHLNRVMHRDLKPSNILLTHRGELKLCDFGLSRDFVERTPQSYSVRVITLWYRPPELLLGSGKYDPSVDVWSAGCIIGELLVQGPLFPDSSEVQVFKRIRMRFAAHKEEQWPQSIRKLPHWDKFWPQTSRNINFDQKDVFRDLAVKHGQTAVDVLKATLHLDPSQRIDSAGLVQHPFFESEPLPCKPSDLKMPADQRTLKELDVKRRREKAEEEVRAEREQAKQMQKRNHLDGGRVGEPSPKRQRPA</sequence>
<dbReference type="PROSITE" id="PS00108">
    <property type="entry name" value="PROTEIN_KINASE_ST"/>
    <property type="match status" value="1"/>
</dbReference>